<dbReference type="Proteomes" id="UP000078348">
    <property type="component" value="Unassembled WGS sequence"/>
</dbReference>
<evidence type="ECO:0000256" key="1">
    <source>
        <dbReference type="SAM" id="Phobius"/>
    </source>
</evidence>
<name>A0A196SB66_BLAHN</name>
<dbReference type="EMBL" id="LXWW01000421">
    <property type="protein sequence ID" value="OAO13352.1"/>
    <property type="molecule type" value="Genomic_DNA"/>
</dbReference>
<dbReference type="AlphaFoldDB" id="A0A196SB66"/>
<sequence length="168" mass="19324">MKKESKQHTSLPTVSILVGRCWLGKYSRTYRALEAHVHDKYTSKVEIVSRMKKQSPLVKVISLTSLFLSCILFIILMFSKPVLDYTGYSYIQEYIDSIRLYIYGIAVMLYAISSLITITNVFIVFVNGKVVYSKTPKQSLASTKVIIDTLDYYMKKNIPDYDKYVKSA</sequence>
<protein>
    <submittedName>
        <fullName evidence="2">Uncharacterized protein</fullName>
    </submittedName>
</protein>
<evidence type="ECO:0000313" key="2">
    <source>
        <dbReference type="EMBL" id="OAO13352.1"/>
    </source>
</evidence>
<feature type="transmembrane region" description="Helical" evidence="1">
    <location>
        <begin position="98"/>
        <end position="126"/>
    </location>
</feature>
<evidence type="ECO:0000313" key="3">
    <source>
        <dbReference type="Proteomes" id="UP000078348"/>
    </source>
</evidence>
<organism evidence="2 3">
    <name type="scientific">Blastocystis sp. subtype 1 (strain ATCC 50177 / NandII)</name>
    <dbReference type="NCBI Taxonomy" id="478820"/>
    <lineage>
        <taxon>Eukaryota</taxon>
        <taxon>Sar</taxon>
        <taxon>Stramenopiles</taxon>
        <taxon>Bigyra</taxon>
        <taxon>Opalozoa</taxon>
        <taxon>Opalinata</taxon>
        <taxon>Blastocystidae</taxon>
        <taxon>Blastocystis</taxon>
    </lineage>
</organism>
<reference evidence="2 3" key="1">
    <citation type="submission" date="2016-05" db="EMBL/GenBank/DDBJ databases">
        <title>Nuclear genome of Blastocystis sp. subtype 1 NandII.</title>
        <authorList>
            <person name="Gentekaki E."/>
            <person name="Curtis B."/>
            <person name="Stairs C."/>
            <person name="Eme L."/>
            <person name="Herman E."/>
            <person name="Klimes V."/>
            <person name="Arias M.C."/>
            <person name="Elias M."/>
            <person name="Hilliou F."/>
            <person name="Klute M."/>
            <person name="Malik S.-B."/>
            <person name="Pightling A."/>
            <person name="Rachubinski R."/>
            <person name="Salas D."/>
            <person name="Schlacht A."/>
            <person name="Suga H."/>
            <person name="Archibald J."/>
            <person name="Ball S.G."/>
            <person name="Clark G."/>
            <person name="Dacks J."/>
            <person name="Van Der Giezen M."/>
            <person name="Tsaousis A."/>
            <person name="Roger A."/>
        </authorList>
    </citation>
    <scope>NUCLEOTIDE SEQUENCE [LARGE SCALE GENOMIC DNA]</scope>
    <source>
        <strain evidence="3">ATCC 50177 / NandII</strain>
    </source>
</reference>
<comment type="caution">
    <text evidence="2">The sequence shown here is derived from an EMBL/GenBank/DDBJ whole genome shotgun (WGS) entry which is preliminary data.</text>
</comment>
<keyword evidence="1" id="KW-0472">Membrane</keyword>
<proteinExistence type="predicted"/>
<feature type="transmembrane region" description="Helical" evidence="1">
    <location>
        <begin position="57"/>
        <end position="78"/>
    </location>
</feature>
<keyword evidence="3" id="KW-1185">Reference proteome</keyword>
<keyword evidence="1" id="KW-0812">Transmembrane</keyword>
<gene>
    <name evidence="2" type="ORF">AV274_5027</name>
</gene>
<keyword evidence="1" id="KW-1133">Transmembrane helix</keyword>
<accession>A0A196SB66</accession>